<reference evidence="2" key="1">
    <citation type="journal article" date="2015" name="Nat. Genet.">
        <title>The genome and transcriptome of the zoonotic hookworm Ancylostoma ceylanicum identify infection-specific gene families.</title>
        <authorList>
            <person name="Schwarz E.M."/>
            <person name="Hu Y."/>
            <person name="Antoshechkin I."/>
            <person name="Miller M.M."/>
            <person name="Sternberg P.W."/>
            <person name="Aroian R.V."/>
        </authorList>
    </citation>
    <scope>NUCLEOTIDE SEQUENCE</scope>
    <source>
        <strain evidence="2">HY135</strain>
    </source>
</reference>
<dbReference type="Proteomes" id="UP000024635">
    <property type="component" value="Unassembled WGS sequence"/>
</dbReference>
<dbReference type="InterPro" id="IPR001888">
    <property type="entry name" value="Transposase_1"/>
</dbReference>
<dbReference type="Pfam" id="PF01359">
    <property type="entry name" value="Transposase_1"/>
    <property type="match status" value="1"/>
</dbReference>
<name>A0A016VQW1_9BILA</name>
<proteinExistence type="predicted"/>
<dbReference type="GO" id="GO:0003676">
    <property type="term" value="F:nucleic acid binding"/>
    <property type="evidence" value="ECO:0007669"/>
    <property type="project" value="InterPro"/>
</dbReference>
<evidence type="ECO:0000313" key="1">
    <source>
        <dbReference type="EMBL" id="EYC29810.1"/>
    </source>
</evidence>
<dbReference type="InterPro" id="IPR036397">
    <property type="entry name" value="RNaseH_sf"/>
</dbReference>
<dbReference type="Gene3D" id="3.30.420.10">
    <property type="entry name" value="Ribonuclease H-like superfamily/Ribonuclease H"/>
    <property type="match status" value="1"/>
</dbReference>
<sequence>MCVRTQYLDVPFTTIVDHLRQLVDEKWCLYVNNMRSPPWFDKDEQHELQPKAGLHPLEVMISTWCDRKDIIHC</sequence>
<dbReference type="EMBL" id="JARK01001341">
    <property type="protein sequence ID" value="EYC29810.1"/>
    <property type="molecule type" value="Genomic_DNA"/>
</dbReference>
<accession>A0A016VQW1</accession>
<organism evidence="1 2">
    <name type="scientific">Ancylostoma ceylanicum</name>
    <dbReference type="NCBI Taxonomy" id="53326"/>
    <lineage>
        <taxon>Eukaryota</taxon>
        <taxon>Metazoa</taxon>
        <taxon>Ecdysozoa</taxon>
        <taxon>Nematoda</taxon>
        <taxon>Chromadorea</taxon>
        <taxon>Rhabditida</taxon>
        <taxon>Rhabditina</taxon>
        <taxon>Rhabditomorpha</taxon>
        <taxon>Strongyloidea</taxon>
        <taxon>Ancylostomatidae</taxon>
        <taxon>Ancylostomatinae</taxon>
        <taxon>Ancylostoma</taxon>
    </lineage>
</organism>
<evidence type="ECO:0000313" key="2">
    <source>
        <dbReference type="Proteomes" id="UP000024635"/>
    </source>
</evidence>
<gene>
    <name evidence="1" type="primary">Acey_s0005.g2275</name>
    <name evidence="1" type="ORF">Y032_0005g2275</name>
</gene>
<keyword evidence="2" id="KW-1185">Reference proteome</keyword>
<protein>
    <submittedName>
        <fullName evidence="1">Uncharacterized protein</fullName>
    </submittedName>
</protein>
<comment type="caution">
    <text evidence="1">The sequence shown here is derived from an EMBL/GenBank/DDBJ whole genome shotgun (WGS) entry which is preliminary data.</text>
</comment>
<dbReference type="AlphaFoldDB" id="A0A016VQW1"/>